<reference evidence="1 2" key="1">
    <citation type="submission" date="2024-09" db="EMBL/GenBank/DDBJ databases">
        <title>Chromosome-scale assembly of Riccia fluitans.</title>
        <authorList>
            <person name="Paukszto L."/>
            <person name="Sawicki J."/>
            <person name="Karawczyk K."/>
            <person name="Piernik-Szablinska J."/>
            <person name="Szczecinska M."/>
            <person name="Mazdziarz M."/>
        </authorList>
    </citation>
    <scope>NUCLEOTIDE SEQUENCE [LARGE SCALE GENOMIC DNA]</scope>
    <source>
        <strain evidence="1">Rf_01</strain>
        <tissue evidence="1">Aerial parts of the thallus</tissue>
    </source>
</reference>
<comment type="caution">
    <text evidence="1">The sequence shown here is derived from an EMBL/GenBank/DDBJ whole genome shotgun (WGS) entry which is preliminary data.</text>
</comment>
<dbReference type="EMBL" id="JBHFFA010000003">
    <property type="protein sequence ID" value="KAL2632910.1"/>
    <property type="molecule type" value="Genomic_DNA"/>
</dbReference>
<protein>
    <submittedName>
        <fullName evidence="1">Uncharacterized protein</fullName>
    </submittedName>
</protein>
<keyword evidence="2" id="KW-1185">Reference proteome</keyword>
<gene>
    <name evidence="1" type="ORF">R1flu_004389</name>
</gene>
<evidence type="ECO:0000313" key="1">
    <source>
        <dbReference type="EMBL" id="KAL2632910.1"/>
    </source>
</evidence>
<proteinExistence type="predicted"/>
<evidence type="ECO:0000313" key="2">
    <source>
        <dbReference type="Proteomes" id="UP001605036"/>
    </source>
</evidence>
<dbReference type="AlphaFoldDB" id="A0ABD1YQI8"/>
<name>A0ABD1YQI8_9MARC</name>
<dbReference type="Proteomes" id="UP001605036">
    <property type="component" value="Unassembled WGS sequence"/>
</dbReference>
<organism evidence="1 2">
    <name type="scientific">Riccia fluitans</name>
    <dbReference type="NCBI Taxonomy" id="41844"/>
    <lineage>
        <taxon>Eukaryota</taxon>
        <taxon>Viridiplantae</taxon>
        <taxon>Streptophyta</taxon>
        <taxon>Embryophyta</taxon>
        <taxon>Marchantiophyta</taxon>
        <taxon>Marchantiopsida</taxon>
        <taxon>Marchantiidae</taxon>
        <taxon>Marchantiales</taxon>
        <taxon>Ricciaceae</taxon>
        <taxon>Riccia</taxon>
    </lineage>
</organism>
<accession>A0ABD1YQI8</accession>
<sequence length="70" mass="7939">METWGLGGLFAVDWSGTFDSLVEELAAKQKATVPKFEYKGKPEEWISEVWREVYNLPKVSLGGYTRKGKV</sequence>